<accession>A0A814C120</accession>
<name>A0A814C120_9BILA</name>
<dbReference type="AlphaFoldDB" id="A0A814C120"/>
<reference evidence="1" key="1">
    <citation type="submission" date="2021-02" db="EMBL/GenBank/DDBJ databases">
        <authorList>
            <person name="Nowell W R."/>
        </authorList>
    </citation>
    <scope>NUCLEOTIDE SEQUENCE</scope>
    <source>
        <strain evidence="1">Ploen Becks lab</strain>
    </source>
</reference>
<gene>
    <name evidence="1" type="ORF">OXX778_LOCUS13176</name>
</gene>
<dbReference type="Pfam" id="PF03762">
    <property type="entry name" value="VOMI"/>
    <property type="match status" value="1"/>
</dbReference>
<evidence type="ECO:0000313" key="2">
    <source>
        <dbReference type="Proteomes" id="UP000663879"/>
    </source>
</evidence>
<dbReference type="PANTHER" id="PTHR18841">
    <property type="entry name" value="VITELLINE MEMBRANE OUTER LAYER PROTEIN I-RELATED"/>
    <property type="match status" value="1"/>
</dbReference>
<comment type="caution">
    <text evidence="1">The sequence shown here is derived from an EMBL/GenBank/DDBJ whole genome shotgun (WGS) entry which is preliminary data.</text>
</comment>
<dbReference type="InterPro" id="IPR005515">
    <property type="entry name" value="VOMI"/>
</dbReference>
<protein>
    <recommendedName>
        <fullName evidence="3">Vitelline membrane outer layer 1-like protein</fullName>
    </recommendedName>
</protein>
<dbReference type="EMBL" id="CAJNOC010002487">
    <property type="protein sequence ID" value="CAF0936230.1"/>
    <property type="molecule type" value="Genomic_DNA"/>
</dbReference>
<dbReference type="InterPro" id="IPR036706">
    <property type="entry name" value="VOMI_sf"/>
</dbReference>
<dbReference type="Gene3D" id="2.100.10.20">
    <property type="entry name" value="Vitelline membrane outer layer protein I (VOMI)"/>
    <property type="match status" value="1"/>
</dbReference>
<dbReference type="GO" id="GO:0005615">
    <property type="term" value="C:extracellular space"/>
    <property type="evidence" value="ECO:0007669"/>
    <property type="project" value="TreeGrafter"/>
</dbReference>
<evidence type="ECO:0000313" key="1">
    <source>
        <dbReference type="EMBL" id="CAF0936230.1"/>
    </source>
</evidence>
<keyword evidence="2" id="KW-1185">Reference proteome</keyword>
<sequence length="316" mass="35572">MSILVLNRSDYFVKNFNYEFLKDPDVILKEFRSTRIKCFSECVKDSACFYLKFRTDICKLYNKNAIVKKIIANDMFIYTKMSNIYSDSEKFNDYFMASSESISHNTIPSEIISSVDNPFGINLDEWDQSDNLTTTSSTSSSIIPPVIISSINNPYGVNWGVWGSIEECDHDDHVVGFRTKLYPYQGLGLGPSIDDTALNGVELICSNGKRLKSSEGEFGSWDTIFRNCSNQQKIKGFFYGIHQKQVNGDNTATNLIRLNCTNGFRITSLEGSWSTSIISISCPYGVIVGLRTQVQSSQSTTDNTALNNIEFICKII</sequence>
<dbReference type="Proteomes" id="UP000663879">
    <property type="component" value="Unassembled WGS sequence"/>
</dbReference>
<dbReference type="SUPFAM" id="SSF51092">
    <property type="entry name" value="Vitelline membrane outer protein-I (VMO-I)"/>
    <property type="match status" value="1"/>
</dbReference>
<dbReference type="PANTHER" id="PTHR18841:SF0">
    <property type="entry name" value="VITELLINE MEMBRANE OUTER LAYER 1 HOMOLOG A-RELATED"/>
    <property type="match status" value="1"/>
</dbReference>
<proteinExistence type="predicted"/>
<evidence type="ECO:0008006" key="3">
    <source>
        <dbReference type="Google" id="ProtNLM"/>
    </source>
</evidence>
<organism evidence="1 2">
    <name type="scientific">Brachionus calyciflorus</name>
    <dbReference type="NCBI Taxonomy" id="104777"/>
    <lineage>
        <taxon>Eukaryota</taxon>
        <taxon>Metazoa</taxon>
        <taxon>Spiralia</taxon>
        <taxon>Gnathifera</taxon>
        <taxon>Rotifera</taxon>
        <taxon>Eurotatoria</taxon>
        <taxon>Monogononta</taxon>
        <taxon>Pseudotrocha</taxon>
        <taxon>Ploima</taxon>
        <taxon>Brachionidae</taxon>
        <taxon>Brachionus</taxon>
    </lineage>
</organism>
<dbReference type="OrthoDB" id="6344411at2759"/>